<comment type="caution">
    <text evidence="1">The sequence shown here is derived from an EMBL/GenBank/DDBJ whole genome shotgun (WGS) entry which is preliminary data.</text>
</comment>
<gene>
    <name evidence="1" type="ORF">PVK06_034837</name>
</gene>
<dbReference type="EMBL" id="JARKNE010000010">
    <property type="protein sequence ID" value="KAK5793684.1"/>
    <property type="molecule type" value="Genomic_DNA"/>
</dbReference>
<keyword evidence="2" id="KW-1185">Reference proteome</keyword>
<reference evidence="1 2" key="1">
    <citation type="submission" date="2023-03" db="EMBL/GenBank/DDBJ databases">
        <title>WGS of Gossypium arboreum.</title>
        <authorList>
            <person name="Yu D."/>
        </authorList>
    </citation>
    <scope>NUCLEOTIDE SEQUENCE [LARGE SCALE GENOMIC DNA]</scope>
    <source>
        <tissue evidence="1">Leaf</tissue>
    </source>
</reference>
<dbReference type="Proteomes" id="UP001358586">
    <property type="component" value="Chromosome 10"/>
</dbReference>
<evidence type="ECO:0000313" key="1">
    <source>
        <dbReference type="EMBL" id="KAK5793684.1"/>
    </source>
</evidence>
<sequence length="77" mass="9090">MKDKGQGNLREYIMEMFHVASRPKALKIELFEEFLVLMVLEKERLKHDKPEIVHLASAYKDKGKKRKYQNRTTKGVA</sequence>
<organism evidence="1 2">
    <name type="scientific">Gossypium arboreum</name>
    <name type="common">Tree cotton</name>
    <name type="synonym">Gossypium nanking</name>
    <dbReference type="NCBI Taxonomy" id="29729"/>
    <lineage>
        <taxon>Eukaryota</taxon>
        <taxon>Viridiplantae</taxon>
        <taxon>Streptophyta</taxon>
        <taxon>Embryophyta</taxon>
        <taxon>Tracheophyta</taxon>
        <taxon>Spermatophyta</taxon>
        <taxon>Magnoliopsida</taxon>
        <taxon>eudicotyledons</taxon>
        <taxon>Gunneridae</taxon>
        <taxon>Pentapetalae</taxon>
        <taxon>rosids</taxon>
        <taxon>malvids</taxon>
        <taxon>Malvales</taxon>
        <taxon>Malvaceae</taxon>
        <taxon>Malvoideae</taxon>
        <taxon>Gossypium</taxon>
    </lineage>
</organism>
<name>A0ABR0NHF0_GOSAR</name>
<accession>A0ABR0NHF0</accession>
<protein>
    <submittedName>
        <fullName evidence="1">Uncharacterized protein</fullName>
    </submittedName>
</protein>
<evidence type="ECO:0000313" key="2">
    <source>
        <dbReference type="Proteomes" id="UP001358586"/>
    </source>
</evidence>
<proteinExistence type="predicted"/>